<accession>A0A6A0BBJ9</accession>
<evidence type="ECO:0000313" key="1">
    <source>
        <dbReference type="EMBL" id="GFH42819.1"/>
    </source>
</evidence>
<name>A0A6A0BBJ9_9LACT</name>
<dbReference type="AlphaFoldDB" id="A0A6A0BBJ9"/>
<comment type="caution">
    <text evidence="1">The sequence shown here is derived from an EMBL/GenBank/DDBJ whole genome shotgun (WGS) entry which is preliminary data.</text>
</comment>
<proteinExistence type="predicted"/>
<evidence type="ECO:0000313" key="2">
    <source>
        <dbReference type="Proteomes" id="UP000480303"/>
    </source>
</evidence>
<dbReference type="Proteomes" id="UP000480303">
    <property type="component" value="Unassembled WGS sequence"/>
</dbReference>
<reference evidence="1 2" key="1">
    <citation type="submission" date="2020-02" db="EMBL/GenBank/DDBJ databases">
        <title>Draft genome sequence of Lactococcus sp. Hs30E4-3.</title>
        <authorList>
            <person name="Noda S."/>
            <person name="Yuki M."/>
            <person name="Ohkuma M."/>
        </authorList>
    </citation>
    <scope>NUCLEOTIDE SEQUENCE [LARGE SCALE GENOMIC DNA]</scope>
    <source>
        <strain evidence="1 2">Hs30E4-3</strain>
    </source>
</reference>
<dbReference type="EMBL" id="BLLI01000040">
    <property type="protein sequence ID" value="GFH42819.1"/>
    <property type="molecule type" value="Genomic_DNA"/>
</dbReference>
<keyword evidence="2" id="KW-1185">Reference proteome</keyword>
<sequence>MPIVRLLKMFFIFNELSIIDEEGSILSPFFPSSYALRDSQSVKTTFEGNARGIDGGKSQGAQMMRDWLF</sequence>
<gene>
    <name evidence="1" type="ORF">Hs30E_13700</name>
</gene>
<protein>
    <submittedName>
        <fullName evidence="1">Uncharacterized protein</fullName>
    </submittedName>
</protein>
<organism evidence="1 2">
    <name type="scientific">Pseudolactococcus hodotermopsidis</name>
    <dbReference type="NCBI Taxonomy" id="2709157"/>
    <lineage>
        <taxon>Bacteria</taxon>
        <taxon>Bacillati</taxon>
        <taxon>Bacillota</taxon>
        <taxon>Bacilli</taxon>
        <taxon>Lactobacillales</taxon>
        <taxon>Streptococcaceae</taxon>
        <taxon>Pseudolactococcus</taxon>
    </lineage>
</organism>